<feature type="transmembrane region" description="Helical" evidence="1">
    <location>
        <begin position="41"/>
        <end position="61"/>
    </location>
</feature>
<accession>A0AAJ0U067</accession>
<feature type="transmembrane region" description="Helical" evidence="1">
    <location>
        <begin position="7"/>
        <end position="29"/>
    </location>
</feature>
<keyword evidence="3" id="KW-1185">Reference proteome</keyword>
<keyword evidence="1" id="KW-1133">Transmembrane helix</keyword>
<dbReference type="EMBL" id="NRSJ01000001">
    <property type="protein sequence ID" value="MBK1702989.1"/>
    <property type="molecule type" value="Genomic_DNA"/>
</dbReference>
<feature type="transmembrane region" description="Helical" evidence="1">
    <location>
        <begin position="139"/>
        <end position="159"/>
    </location>
</feature>
<organism evidence="2 3">
    <name type="scientific">Halochromatium glycolicum</name>
    <dbReference type="NCBI Taxonomy" id="85075"/>
    <lineage>
        <taxon>Bacteria</taxon>
        <taxon>Pseudomonadati</taxon>
        <taxon>Pseudomonadota</taxon>
        <taxon>Gammaproteobacteria</taxon>
        <taxon>Chromatiales</taxon>
        <taxon>Chromatiaceae</taxon>
        <taxon>Halochromatium</taxon>
    </lineage>
</organism>
<evidence type="ECO:0000313" key="2">
    <source>
        <dbReference type="EMBL" id="MBK1702989.1"/>
    </source>
</evidence>
<evidence type="ECO:0000313" key="3">
    <source>
        <dbReference type="Proteomes" id="UP001296776"/>
    </source>
</evidence>
<protein>
    <submittedName>
        <fullName evidence="2">Uncharacterized protein</fullName>
    </submittedName>
</protein>
<comment type="caution">
    <text evidence="2">The sequence shown here is derived from an EMBL/GenBank/DDBJ whole genome shotgun (WGS) entry which is preliminary data.</text>
</comment>
<feature type="transmembrane region" description="Helical" evidence="1">
    <location>
        <begin position="165"/>
        <end position="190"/>
    </location>
</feature>
<feature type="transmembrane region" description="Helical" evidence="1">
    <location>
        <begin position="114"/>
        <end position="132"/>
    </location>
</feature>
<dbReference type="RefSeq" id="WP_200343568.1">
    <property type="nucleotide sequence ID" value="NZ_NRSJ01000001.1"/>
</dbReference>
<reference evidence="2" key="1">
    <citation type="submission" date="2017-08" db="EMBL/GenBank/DDBJ databases">
        <authorList>
            <person name="Imhoff J.F."/>
            <person name="Rahn T."/>
            <person name="Kuenzel S."/>
            <person name="Neulinger S.C."/>
        </authorList>
    </citation>
    <scope>NUCLEOTIDE SEQUENCE</scope>
    <source>
        <strain evidence="2">DSM 11080</strain>
    </source>
</reference>
<feature type="transmembrane region" description="Helical" evidence="1">
    <location>
        <begin position="73"/>
        <end position="94"/>
    </location>
</feature>
<keyword evidence="1" id="KW-0812">Transmembrane</keyword>
<sequence>MSPRARGGLAIAIALLIPIIPFVVIGELPGERWLSRADDNALLFGVAGAGLLAGDVLLPVPSSIIGTLLGARLGLIAGLLWCWSGLMLGNLIGYGTGRLLLGGLGERLPRAPTLALLFLSRPVPVLAEAATFTAGAERLAMVPFIAICGAGNLVYALALTGSGAALLPAGLAGPGLIVPLAVPALGWLIWRWLKSRHSG</sequence>
<proteinExistence type="predicted"/>
<evidence type="ECO:0000256" key="1">
    <source>
        <dbReference type="SAM" id="Phobius"/>
    </source>
</evidence>
<dbReference type="AlphaFoldDB" id="A0AAJ0U067"/>
<keyword evidence="1" id="KW-0472">Membrane</keyword>
<dbReference type="Proteomes" id="UP001296776">
    <property type="component" value="Unassembled WGS sequence"/>
</dbReference>
<gene>
    <name evidence="2" type="ORF">CKO40_00085</name>
</gene>
<name>A0AAJ0U067_9GAMM</name>
<reference evidence="2" key="2">
    <citation type="journal article" date="2020" name="Microorganisms">
        <title>Osmotic Adaptation and Compatible Solute Biosynthesis of Phototrophic Bacteria as Revealed from Genome Analyses.</title>
        <authorList>
            <person name="Imhoff J.F."/>
            <person name="Rahn T."/>
            <person name="Kunzel S."/>
            <person name="Keller A."/>
            <person name="Neulinger S.C."/>
        </authorList>
    </citation>
    <scope>NUCLEOTIDE SEQUENCE</scope>
    <source>
        <strain evidence="2">DSM 11080</strain>
    </source>
</reference>